<organism evidence="1 2">
    <name type="scientific">Thermanaerothrix solaris</name>
    <dbReference type="NCBI Taxonomy" id="3058434"/>
    <lineage>
        <taxon>Bacteria</taxon>
        <taxon>Bacillati</taxon>
        <taxon>Chloroflexota</taxon>
        <taxon>Anaerolineae</taxon>
        <taxon>Anaerolineales</taxon>
        <taxon>Anaerolineaceae</taxon>
        <taxon>Thermanaerothrix</taxon>
    </lineage>
</organism>
<gene>
    <name evidence="1" type="ORF">QYE77_14980</name>
</gene>
<sequence length="82" mass="9377">MNNADNGARFLVEELHNPSAAVLYRAWYPFLVSMLQRYPVAQAEAIAVERIGHIGRLFVTLARTQTFDCTTYREIMSSEEQP</sequence>
<keyword evidence="1" id="KW-0614">Plasmid</keyword>
<geneLocation type="plasmid" evidence="1">
    <name>p4228-RoL</name>
</geneLocation>
<accession>A0ABU3NTV9</accession>
<comment type="caution">
    <text evidence="1">The sequence shown here is derived from an EMBL/GenBank/DDBJ whole genome shotgun (WGS) entry which is preliminary data.</text>
</comment>
<keyword evidence="2" id="KW-1185">Reference proteome</keyword>
<name>A0ABU3NTV9_9CHLR</name>
<evidence type="ECO:0000313" key="1">
    <source>
        <dbReference type="EMBL" id="MDT8899567.1"/>
    </source>
</evidence>
<evidence type="ECO:0000313" key="2">
    <source>
        <dbReference type="Proteomes" id="UP001254165"/>
    </source>
</evidence>
<proteinExistence type="predicted"/>
<reference evidence="1 2" key="1">
    <citation type="submission" date="2023-07" db="EMBL/GenBank/DDBJ databases">
        <title>Novel species of Thermanaerothrix with wide hydrolytic capabilities.</title>
        <authorList>
            <person name="Zayulina K.S."/>
            <person name="Podosokorskaya O.A."/>
            <person name="Elcheninov A.G."/>
        </authorList>
    </citation>
    <scope>NUCLEOTIDE SEQUENCE [LARGE SCALE GENOMIC DNA]</scope>
    <source>
        <strain evidence="1 2">4228-RoL</strain>
        <plasmid evidence="1">p4228-RoL</plasmid>
    </source>
</reference>
<dbReference type="RefSeq" id="WP_315626351.1">
    <property type="nucleotide sequence ID" value="NZ_JAUHMF010000010.1"/>
</dbReference>
<dbReference type="EMBL" id="JAUHMF010000010">
    <property type="protein sequence ID" value="MDT8899567.1"/>
    <property type="molecule type" value="Genomic_DNA"/>
</dbReference>
<dbReference type="Proteomes" id="UP001254165">
    <property type="component" value="Unassembled WGS sequence"/>
</dbReference>
<protein>
    <submittedName>
        <fullName evidence="1">Uncharacterized protein</fullName>
    </submittedName>
</protein>